<proteinExistence type="predicted"/>
<dbReference type="STRING" id="1555112.LIP_0685"/>
<dbReference type="EMBL" id="AP014924">
    <property type="protein sequence ID" value="BAS26542.1"/>
    <property type="molecule type" value="Genomic_DNA"/>
</dbReference>
<dbReference type="KEGG" id="lpil:LIP_0685"/>
<dbReference type="OrthoDB" id="9809733at2"/>
<dbReference type="RefSeq" id="WP_068134251.1">
    <property type="nucleotide sequence ID" value="NZ_AP014924.1"/>
</dbReference>
<reference evidence="3" key="1">
    <citation type="submission" date="2015-07" db="EMBL/GenBank/DDBJ databases">
        <title>Complete genome sequence and phylogenetic analysis of Limnochorda pilosa.</title>
        <authorList>
            <person name="Watanabe M."/>
            <person name="Kojima H."/>
            <person name="Fukui M."/>
        </authorList>
    </citation>
    <scope>NUCLEOTIDE SEQUENCE [LARGE SCALE GENOMIC DNA]</scope>
    <source>
        <strain evidence="3">HC45</strain>
    </source>
</reference>
<dbReference type="GO" id="GO:0016209">
    <property type="term" value="F:antioxidant activity"/>
    <property type="evidence" value="ECO:0007669"/>
    <property type="project" value="InterPro"/>
</dbReference>
<evidence type="ECO:0000313" key="3">
    <source>
        <dbReference type="Proteomes" id="UP000065807"/>
    </source>
</evidence>
<gene>
    <name evidence="2" type="ORF">LIP_0685</name>
</gene>
<dbReference type="GO" id="GO:0016491">
    <property type="term" value="F:oxidoreductase activity"/>
    <property type="evidence" value="ECO:0007669"/>
    <property type="project" value="InterPro"/>
</dbReference>
<dbReference type="AlphaFoldDB" id="A0A0K2SHN0"/>
<evidence type="ECO:0000259" key="1">
    <source>
        <dbReference type="PROSITE" id="PS51352"/>
    </source>
</evidence>
<dbReference type="PANTHER" id="PTHR42852:SF17">
    <property type="entry name" value="THIOREDOXIN-LIKE PROTEIN HI_1115"/>
    <property type="match status" value="1"/>
</dbReference>
<dbReference type="PATRIC" id="fig|1555112.3.peg.715"/>
<accession>A0A0K2SHN0</accession>
<organism evidence="2 3">
    <name type="scientific">Limnochorda pilosa</name>
    <dbReference type="NCBI Taxonomy" id="1555112"/>
    <lineage>
        <taxon>Bacteria</taxon>
        <taxon>Bacillati</taxon>
        <taxon>Bacillota</taxon>
        <taxon>Limnochordia</taxon>
        <taxon>Limnochordales</taxon>
        <taxon>Limnochordaceae</taxon>
        <taxon>Limnochorda</taxon>
    </lineage>
</organism>
<dbReference type="Gene3D" id="3.40.30.10">
    <property type="entry name" value="Glutaredoxin"/>
    <property type="match status" value="1"/>
</dbReference>
<evidence type="ECO:0000313" key="2">
    <source>
        <dbReference type="EMBL" id="BAS26542.1"/>
    </source>
</evidence>
<feature type="domain" description="Thioredoxin" evidence="1">
    <location>
        <begin position="37"/>
        <end position="175"/>
    </location>
</feature>
<dbReference type="InterPro" id="IPR017937">
    <property type="entry name" value="Thioredoxin_CS"/>
</dbReference>
<dbReference type="InterPro" id="IPR036249">
    <property type="entry name" value="Thioredoxin-like_sf"/>
</dbReference>
<dbReference type="InterPro" id="IPR000866">
    <property type="entry name" value="AhpC/TSA"/>
</dbReference>
<dbReference type="PROSITE" id="PS51352">
    <property type="entry name" value="THIOREDOXIN_2"/>
    <property type="match status" value="1"/>
</dbReference>
<dbReference type="CDD" id="cd02966">
    <property type="entry name" value="TlpA_like_family"/>
    <property type="match status" value="1"/>
</dbReference>
<dbReference type="PANTHER" id="PTHR42852">
    <property type="entry name" value="THIOL:DISULFIDE INTERCHANGE PROTEIN DSBE"/>
    <property type="match status" value="1"/>
</dbReference>
<dbReference type="InterPro" id="IPR050553">
    <property type="entry name" value="Thioredoxin_ResA/DsbE_sf"/>
</dbReference>
<sequence length="175" mass="19194">MRRTLVAVWVVVLAGAVGLAVAGGPSELAALLLRPRPEVGRRAPDFTLTSLEGVPVSLGSFQGRPVIINFWASWCPPCREEMPHLQAAAKADEELVVLAVDATHTERRQEDVAAFVEEYGLTFPVVLDRDGAVNEEYLVRALPTSYFVDRQGVIRARYLGGMTPRALEENLKAIR</sequence>
<name>A0A0K2SHN0_LIMPI</name>
<dbReference type="Proteomes" id="UP000065807">
    <property type="component" value="Chromosome"/>
</dbReference>
<dbReference type="Pfam" id="PF00578">
    <property type="entry name" value="AhpC-TSA"/>
    <property type="match status" value="1"/>
</dbReference>
<protein>
    <recommendedName>
        <fullName evidence="1">Thioredoxin domain-containing protein</fullName>
    </recommendedName>
</protein>
<dbReference type="SUPFAM" id="SSF52833">
    <property type="entry name" value="Thioredoxin-like"/>
    <property type="match status" value="1"/>
</dbReference>
<keyword evidence="3" id="KW-1185">Reference proteome</keyword>
<reference evidence="3" key="2">
    <citation type="journal article" date="2016" name="Int. J. Syst. Evol. Microbiol.">
        <title>Complete genome sequence and cell structure of Limnochorda pilosa, a Gram-negative spore-former within the phylum Firmicutes.</title>
        <authorList>
            <person name="Watanabe M."/>
            <person name="Kojima H."/>
            <person name="Fukui M."/>
        </authorList>
    </citation>
    <scope>NUCLEOTIDE SEQUENCE [LARGE SCALE GENOMIC DNA]</scope>
    <source>
        <strain evidence="3">HC45</strain>
    </source>
</reference>
<dbReference type="PROSITE" id="PS00194">
    <property type="entry name" value="THIOREDOXIN_1"/>
    <property type="match status" value="1"/>
</dbReference>
<dbReference type="InterPro" id="IPR013766">
    <property type="entry name" value="Thioredoxin_domain"/>
</dbReference>